<reference evidence="1 2" key="1">
    <citation type="submission" date="2014-02" db="EMBL/GenBank/DDBJ databases">
        <title>Transposable element dynamics among asymbiotic and ectomycorrhizal Amanita fungi.</title>
        <authorList>
            <consortium name="DOE Joint Genome Institute"/>
            <person name="Hess J."/>
            <person name="Skrede I."/>
            <person name="Wolfe B."/>
            <person name="LaButti K."/>
            <person name="Ohm R.A."/>
            <person name="Grigoriev I.V."/>
            <person name="Pringle A."/>
        </authorList>
    </citation>
    <scope>NUCLEOTIDE SEQUENCE [LARGE SCALE GENOMIC DNA]</scope>
    <source>
        <strain evidence="1 2">SKay4041</strain>
    </source>
</reference>
<dbReference type="EMBL" id="KZ301996">
    <property type="protein sequence ID" value="PFH50847.1"/>
    <property type="molecule type" value="Genomic_DNA"/>
</dbReference>
<gene>
    <name evidence="1" type="ORF">AMATHDRAFT_60338</name>
</gene>
<evidence type="ECO:0000313" key="2">
    <source>
        <dbReference type="Proteomes" id="UP000242287"/>
    </source>
</evidence>
<dbReference type="AlphaFoldDB" id="A0A2A9NRG3"/>
<evidence type="ECO:0000313" key="1">
    <source>
        <dbReference type="EMBL" id="PFH50847.1"/>
    </source>
</evidence>
<accession>A0A2A9NRG3</accession>
<protein>
    <submittedName>
        <fullName evidence="1">Uncharacterized protein</fullName>
    </submittedName>
</protein>
<organism evidence="1 2">
    <name type="scientific">Amanita thiersii Skay4041</name>
    <dbReference type="NCBI Taxonomy" id="703135"/>
    <lineage>
        <taxon>Eukaryota</taxon>
        <taxon>Fungi</taxon>
        <taxon>Dikarya</taxon>
        <taxon>Basidiomycota</taxon>
        <taxon>Agaricomycotina</taxon>
        <taxon>Agaricomycetes</taxon>
        <taxon>Agaricomycetidae</taxon>
        <taxon>Agaricales</taxon>
        <taxon>Pluteineae</taxon>
        <taxon>Amanitaceae</taxon>
        <taxon>Amanita</taxon>
    </lineage>
</organism>
<keyword evidence="2" id="KW-1185">Reference proteome</keyword>
<name>A0A2A9NRG3_9AGAR</name>
<sequence>MAPHAHSPSYSNGKPALTSTYPDIARAFNDKDVQADLADACSKLAKATASLMSKFDTIATQLHTFDMQRQTAPMSPQWNNMRRDFQQLVWQTRTNAGFISGRLKMFCTAVIPLLAQNVNDKPNQRLNEEKLQVVQSYMSISADNAKLTCSLIGKTLQFGSALNAFHTEIAKYASQKHTAGKRDLRELVQKLSELDSAVQQVCAANGRLTAPDVAHIAFAAFRVVASTIRRPGRSKICHQRVVLREDLSNVGNLYDQLDRIRNEVAHAHYTVQTGPARTGSLLSNVQTEIASLVSDLLQTSESILSLFLAIWARLQCDCAEILHWLGDTLRGTTKHGAIPICVSVYVENAKTVYTGLANALEVLMASYDPSWFTQLHQK</sequence>
<proteinExistence type="predicted"/>
<dbReference type="OrthoDB" id="2836601at2759"/>
<dbReference type="Proteomes" id="UP000242287">
    <property type="component" value="Unassembled WGS sequence"/>
</dbReference>